<protein>
    <submittedName>
        <fullName evidence="2">Uncharacterized protein</fullName>
    </submittedName>
</protein>
<proteinExistence type="predicted"/>
<keyword evidence="3" id="KW-1185">Reference proteome</keyword>
<comment type="caution">
    <text evidence="2">The sequence shown here is derived from an EMBL/GenBank/DDBJ whole genome shotgun (WGS) entry which is preliminary data.</text>
</comment>
<dbReference type="Proteomes" id="UP001159363">
    <property type="component" value="Chromosome 13"/>
</dbReference>
<sequence length="818" mass="90160">MLVEHYHTQPATAPPVTQSAACIYITGSRVDVVLSLCAVWRPTCRLRARSARWGGTLRNSCDYCYCSACSLEKCCKVCWGLPTTVHSPEQRIFNVLSIVAIKGHVIWVSGLPLGLSSGFYSSNMFNDFGAAVSERLACSTPTKANRIQSPAGSLPEFRMWKSCRTMPLVGGFSRGSPVFPELAFRPCSILTSFHLHRLSRPQWSGTGMQGRGEREIPRETPSTGTIPTCGNPGVTPRGTEPSLHRCEASRLTAQPPRPQHAGVVVPLTWAYTSAGCLHEALGRALCPIGYCVLRNASYWSDCSMASGADQRAARADDAISLASIQLQFALQAQSTGETYSHSQYICRHEHAMLKPNKQYGISGSRLPRPCNPELLHTYLASPSSALKTSMAMIILIADKEIKILHVRQLVFRLGSFKYLSSQGQVPPCLLHTDGCHRLHSPRIKTGMQGCPVCRLSDTWKIREFKDLQARLYSLMCRYPDVNCALDVCCLSGRRQLGLRSPGDLKHRTACLSPRQTRLDSRRGYPPNFRMWESCRAMPLVCGVFLGISRFPRFFNSGAVPYSNRFTLVRSQDLAAKNRPNLFTHSTDYCPIHAARNSDILKTWLDNIRVNRGISANTMHVCSVFALSQAALRARALTTPATSSSVDNRRTIAVFFEQLCLNSIDGGGRGGVVARIIAFHQRRTGLHYPRARFRIFTCGNRARKCRSSAGFRGGLPFTPPLHSGAALSALIGSQEHDVKSRPDLCTLVSQRHNRAGKWCRSKARRDEERRGCGLIAQSCVSKPTTCSTCGACAVGHHCLASIHAPPTLCCRPFLAQHNL</sequence>
<evidence type="ECO:0000256" key="1">
    <source>
        <dbReference type="SAM" id="MobiDB-lite"/>
    </source>
</evidence>
<dbReference type="EMBL" id="JARBHB010000014">
    <property type="protein sequence ID" value="KAJ8869364.1"/>
    <property type="molecule type" value="Genomic_DNA"/>
</dbReference>
<feature type="region of interest" description="Disordered" evidence="1">
    <location>
        <begin position="204"/>
        <end position="244"/>
    </location>
</feature>
<reference evidence="2 3" key="1">
    <citation type="submission" date="2023-02" db="EMBL/GenBank/DDBJ databases">
        <title>LHISI_Scaffold_Assembly.</title>
        <authorList>
            <person name="Stuart O.P."/>
            <person name="Cleave R."/>
            <person name="Magrath M.J.L."/>
            <person name="Mikheyev A.S."/>
        </authorList>
    </citation>
    <scope>NUCLEOTIDE SEQUENCE [LARGE SCALE GENOMIC DNA]</scope>
    <source>
        <strain evidence="2">Daus_M_001</strain>
        <tissue evidence="2">Leg muscle</tissue>
    </source>
</reference>
<evidence type="ECO:0000313" key="2">
    <source>
        <dbReference type="EMBL" id="KAJ8869364.1"/>
    </source>
</evidence>
<evidence type="ECO:0000313" key="3">
    <source>
        <dbReference type="Proteomes" id="UP001159363"/>
    </source>
</evidence>
<organism evidence="2 3">
    <name type="scientific">Dryococelus australis</name>
    <dbReference type="NCBI Taxonomy" id="614101"/>
    <lineage>
        <taxon>Eukaryota</taxon>
        <taxon>Metazoa</taxon>
        <taxon>Ecdysozoa</taxon>
        <taxon>Arthropoda</taxon>
        <taxon>Hexapoda</taxon>
        <taxon>Insecta</taxon>
        <taxon>Pterygota</taxon>
        <taxon>Neoptera</taxon>
        <taxon>Polyneoptera</taxon>
        <taxon>Phasmatodea</taxon>
        <taxon>Verophasmatodea</taxon>
        <taxon>Anareolatae</taxon>
        <taxon>Phasmatidae</taxon>
        <taxon>Eurycanthinae</taxon>
        <taxon>Dryococelus</taxon>
    </lineage>
</organism>
<accession>A0ABQ9GAA3</accession>
<gene>
    <name evidence="2" type="ORF">PR048_030939</name>
</gene>
<name>A0ABQ9GAA3_9NEOP</name>